<dbReference type="KEGG" id="mpad:KEF85_02585"/>
<dbReference type="Pfam" id="PF07589">
    <property type="entry name" value="PEP-CTERM"/>
    <property type="match status" value="1"/>
</dbReference>
<dbReference type="Proteomes" id="UP000676649">
    <property type="component" value="Chromosome"/>
</dbReference>
<proteinExistence type="predicted"/>
<evidence type="ECO:0000256" key="1">
    <source>
        <dbReference type="SAM" id="SignalP"/>
    </source>
</evidence>
<feature type="domain" description="Ice-binding protein C-terminal" evidence="2">
    <location>
        <begin position="201"/>
        <end position="224"/>
    </location>
</feature>
<feature type="chain" id="PRO_5036709026" evidence="1">
    <location>
        <begin position="24"/>
        <end position="226"/>
    </location>
</feature>
<evidence type="ECO:0000259" key="2">
    <source>
        <dbReference type="Pfam" id="PF07589"/>
    </source>
</evidence>
<dbReference type="NCBIfam" id="TIGR02595">
    <property type="entry name" value="PEP_CTERM"/>
    <property type="match status" value="1"/>
</dbReference>
<feature type="signal peptide" evidence="1">
    <location>
        <begin position="1"/>
        <end position="23"/>
    </location>
</feature>
<dbReference type="InterPro" id="IPR013424">
    <property type="entry name" value="Ice-binding_C"/>
</dbReference>
<name>A0A975MP43_9GAMM</name>
<protein>
    <submittedName>
        <fullName evidence="3">PEP-CTERM sorting domain-containing protein</fullName>
    </submittedName>
</protein>
<reference evidence="3" key="1">
    <citation type="submission" date="2021-04" db="EMBL/GenBank/DDBJ databases">
        <title>Draft genome sequence data of methanotrophic Methylovulum sp. strain S1L and Methylomonas sp. strain S2AM isolated from boreal lake water columns.</title>
        <authorList>
            <person name="Rissanen A.J."/>
            <person name="Mangayil R."/>
            <person name="Svenning M.M."/>
            <person name="Khanongnuch R."/>
        </authorList>
    </citation>
    <scope>NUCLEOTIDE SEQUENCE</scope>
    <source>
        <strain evidence="3">S2AM</strain>
    </source>
</reference>
<organism evidence="3 4">
    <name type="scientific">Methylomonas paludis</name>
    <dbReference type="NCBI Taxonomy" id="1173101"/>
    <lineage>
        <taxon>Bacteria</taxon>
        <taxon>Pseudomonadati</taxon>
        <taxon>Pseudomonadota</taxon>
        <taxon>Gammaproteobacteria</taxon>
        <taxon>Methylococcales</taxon>
        <taxon>Methylococcaceae</taxon>
        <taxon>Methylomonas</taxon>
    </lineage>
</organism>
<dbReference type="AlphaFoldDB" id="A0A975MP43"/>
<evidence type="ECO:0000313" key="3">
    <source>
        <dbReference type="EMBL" id="QWF71392.1"/>
    </source>
</evidence>
<dbReference type="EMBL" id="CP073754">
    <property type="protein sequence ID" value="QWF71392.1"/>
    <property type="molecule type" value="Genomic_DNA"/>
</dbReference>
<accession>A0A975MP43</accession>
<sequence length="226" mass="23862">MNLNCKKILCTGLMLGVAPASHAGLAAVGSNLVNDNVLNVTWTADANLLGTLEAGDAGLTAAIISDVGSITDSLGIHTLSSADFGSNGQTDWWGSLAFISYLNDTSYLGYHTWQLSDGNSLSYQFNTNLGETPGTSLSNTSSNYPLFSNLQANAFWWTPAEALGTPANAVDFNTFYGYTGGADKTSQFYAWPVLPGNVTLPVPEPGSLWLFVSGVLGLCGFKRRQA</sequence>
<gene>
    <name evidence="3" type="ORF">KEF85_02585</name>
</gene>
<keyword evidence="4" id="KW-1185">Reference proteome</keyword>
<keyword evidence="1" id="KW-0732">Signal</keyword>
<evidence type="ECO:0000313" key="4">
    <source>
        <dbReference type="Proteomes" id="UP000676649"/>
    </source>
</evidence>
<dbReference type="RefSeq" id="WP_215583177.1">
    <property type="nucleotide sequence ID" value="NZ_CP073754.1"/>
</dbReference>